<reference evidence="3" key="1">
    <citation type="journal article" date="2015" name="BMC Genomics">
        <title>Genomic and transcriptomic analysis of the endophytic fungus Pestalotiopsis fici reveals its lifestyle and high potential for synthesis of natural products.</title>
        <authorList>
            <person name="Wang X."/>
            <person name="Zhang X."/>
            <person name="Liu L."/>
            <person name="Xiang M."/>
            <person name="Wang W."/>
            <person name="Sun X."/>
            <person name="Che Y."/>
            <person name="Guo L."/>
            <person name="Liu G."/>
            <person name="Guo L."/>
            <person name="Wang C."/>
            <person name="Yin W.B."/>
            <person name="Stadler M."/>
            <person name="Zhang X."/>
            <person name="Liu X."/>
        </authorList>
    </citation>
    <scope>NUCLEOTIDE SEQUENCE [LARGE SCALE GENOMIC DNA]</scope>
    <source>
        <strain evidence="3">W106-1 / CGMCC3.15140</strain>
    </source>
</reference>
<dbReference type="InterPro" id="IPR000182">
    <property type="entry name" value="GNAT_dom"/>
</dbReference>
<dbReference type="GO" id="GO:0016747">
    <property type="term" value="F:acyltransferase activity, transferring groups other than amino-acyl groups"/>
    <property type="evidence" value="ECO:0007669"/>
    <property type="project" value="InterPro"/>
</dbReference>
<organism evidence="2 3">
    <name type="scientific">Pestalotiopsis fici (strain W106-1 / CGMCC3.15140)</name>
    <dbReference type="NCBI Taxonomy" id="1229662"/>
    <lineage>
        <taxon>Eukaryota</taxon>
        <taxon>Fungi</taxon>
        <taxon>Dikarya</taxon>
        <taxon>Ascomycota</taxon>
        <taxon>Pezizomycotina</taxon>
        <taxon>Sordariomycetes</taxon>
        <taxon>Xylariomycetidae</taxon>
        <taxon>Amphisphaeriales</taxon>
        <taxon>Sporocadaceae</taxon>
        <taxon>Pestalotiopsis</taxon>
    </lineage>
</organism>
<evidence type="ECO:0000313" key="3">
    <source>
        <dbReference type="Proteomes" id="UP000030651"/>
    </source>
</evidence>
<accession>W3WQB9</accession>
<gene>
    <name evidence="2" type="ORF">PFICI_13510</name>
</gene>
<dbReference type="KEGG" id="pfy:PFICI_13510"/>
<sequence>MEPFPPDRYEIITPRLIIRHAVPKDAMAFIGLLGEVENLPMGETEAIKGLTVDNMTERIAKWRKNASDGKNAVLAIALCQTDHVIGYMGFNCFRSKPEADKTEPDRDMPLSGVEGRYLTDVGVVISHKERRKGYSTEVVCAAIEFALYTLGCIVVRFETGIENAPWQTLMSSFGFDNLKCKEVLSYGDNPTGWKWEVNSTEWSEARQKLVNAGSWPL</sequence>
<dbReference type="eggNOG" id="ENOG502S5ER">
    <property type="taxonomic scope" value="Eukaryota"/>
</dbReference>
<evidence type="ECO:0000313" key="2">
    <source>
        <dbReference type="EMBL" id="ETS75026.1"/>
    </source>
</evidence>
<dbReference type="Proteomes" id="UP000030651">
    <property type="component" value="Unassembled WGS sequence"/>
</dbReference>
<feature type="domain" description="N-acetyltransferase" evidence="1">
    <location>
        <begin position="15"/>
        <end position="175"/>
    </location>
</feature>
<keyword evidence="3" id="KW-1185">Reference proteome</keyword>
<dbReference type="InParanoid" id="W3WQB9"/>
<dbReference type="GeneID" id="19278523"/>
<dbReference type="Gene3D" id="3.40.630.30">
    <property type="match status" value="1"/>
</dbReference>
<dbReference type="OrthoDB" id="64477at2759"/>
<dbReference type="HOGENOM" id="CLU_082496_0_0_1"/>
<dbReference type="InterPro" id="IPR016181">
    <property type="entry name" value="Acyl_CoA_acyltransferase"/>
</dbReference>
<name>W3WQB9_PESFW</name>
<evidence type="ECO:0000259" key="1">
    <source>
        <dbReference type="Pfam" id="PF13302"/>
    </source>
</evidence>
<dbReference type="SUPFAM" id="SSF55729">
    <property type="entry name" value="Acyl-CoA N-acyltransferases (Nat)"/>
    <property type="match status" value="1"/>
</dbReference>
<dbReference type="AlphaFoldDB" id="W3WQB9"/>
<dbReference type="OMA" id="KFDAGHW"/>
<dbReference type="RefSeq" id="XP_007840282.1">
    <property type="nucleotide sequence ID" value="XM_007842091.1"/>
</dbReference>
<proteinExistence type="predicted"/>
<dbReference type="EMBL" id="KI912119">
    <property type="protein sequence ID" value="ETS75026.1"/>
    <property type="molecule type" value="Genomic_DNA"/>
</dbReference>
<protein>
    <recommendedName>
        <fullName evidence="1">N-acetyltransferase domain-containing protein</fullName>
    </recommendedName>
</protein>
<dbReference type="Pfam" id="PF13302">
    <property type="entry name" value="Acetyltransf_3"/>
    <property type="match status" value="1"/>
</dbReference>